<dbReference type="AlphaFoldDB" id="A0A0L6TYM2"/>
<dbReference type="OrthoDB" id="1776432at2"/>
<protein>
    <recommendedName>
        <fullName evidence="1">HTH cro/C1-type domain-containing protein</fullName>
    </recommendedName>
</protein>
<accession>A0A0L6TYM2</accession>
<gene>
    <name evidence="2" type="ORF">AKG39_12790</name>
</gene>
<reference evidence="3" key="1">
    <citation type="submission" date="2015-07" db="EMBL/GenBank/DDBJ databases">
        <title>Draft genome sequence of Acetobacterium bakii DSM 8293, a potential psychrophilic chemical producer through syngas fermentation.</title>
        <authorList>
            <person name="Song Y."/>
            <person name="Hwang S."/>
            <person name="Cho B.-K."/>
        </authorList>
    </citation>
    <scope>NUCLEOTIDE SEQUENCE [LARGE SCALE GENOMIC DNA]</scope>
    <source>
        <strain evidence="3">DSM 8239</strain>
    </source>
</reference>
<dbReference type="Proteomes" id="UP000036873">
    <property type="component" value="Unassembled WGS sequence"/>
</dbReference>
<dbReference type="CDD" id="cd00093">
    <property type="entry name" value="HTH_XRE"/>
    <property type="match status" value="1"/>
</dbReference>
<dbReference type="SUPFAM" id="SSF47413">
    <property type="entry name" value="lambda repressor-like DNA-binding domains"/>
    <property type="match status" value="1"/>
</dbReference>
<name>A0A0L6TYM2_9FIRM</name>
<comment type="caution">
    <text evidence="2">The sequence shown here is derived from an EMBL/GenBank/DDBJ whole genome shotgun (WGS) entry which is preliminary data.</text>
</comment>
<dbReference type="InterPro" id="IPR010982">
    <property type="entry name" value="Lambda_DNA-bd_dom_sf"/>
</dbReference>
<sequence length="489" mass="57319">MSLLSKKIEELISESGETVQSLAEMGNLSRSTLQRVKSGERLPSKNFFKNMCKVLRLSVTQEEDLKVLLEMATVGERVYFNRRKIIELIETISELTEYKIPFSKELSLKEGRHHVDTISEKPEIFNGESEVFKIIQNSIDKELFFSETPQLKMAIPYDYLQIYQYIFQQMLGNHKSLVLQDVLNLSKEYDATIGDKGLSILKYLIALSLLDNVEYQSNYYYQSKDLNYEQSALFPYFILTSDRVITISRDFKSAVLYHNPEFLMLYKDGYRMIMENTESFIDESSDLFKIYSLDNSFKSKQVIEPLPCFAYYFTNELIEQKINKDFLYYQELLEAAKKFYKNFQCENFSMINIFSLKNLRQFMFDGSICFPDEVSIPFTPAERLMLVKQLREDLSTNKRKAYALNDEKIFLNSSIEFVNEYTAIRLILHYKNDEKLVFKTIVLQEESIINAFDDFMDSLPGSEYVLAEETTLAEIDKIISECENRLSRV</sequence>
<dbReference type="STRING" id="52689.AKG39_12790"/>
<dbReference type="Gene3D" id="1.10.260.40">
    <property type="entry name" value="lambda repressor-like DNA-binding domains"/>
    <property type="match status" value="1"/>
</dbReference>
<dbReference type="GO" id="GO:0003677">
    <property type="term" value="F:DNA binding"/>
    <property type="evidence" value="ECO:0007669"/>
    <property type="project" value="InterPro"/>
</dbReference>
<dbReference type="InterPro" id="IPR001387">
    <property type="entry name" value="Cro/C1-type_HTH"/>
</dbReference>
<evidence type="ECO:0000313" key="2">
    <source>
        <dbReference type="EMBL" id="KNZ41197.1"/>
    </source>
</evidence>
<evidence type="ECO:0000313" key="3">
    <source>
        <dbReference type="Proteomes" id="UP000036873"/>
    </source>
</evidence>
<keyword evidence="3" id="KW-1185">Reference proteome</keyword>
<dbReference type="EMBL" id="LGYO01000033">
    <property type="protein sequence ID" value="KNZ41197.1"/>
    <property type="molecule type" value="Genomic_DNA"/>
</dbReference>
<dbReference type="PROSITE" id="PS50943">
    <property type="entry name" value="HTH_CROC1"/>
    <property type="match status" value="1"/>
</dbReference>
<evidence type="ECO:0000259" key="1">
    <source>
        <dbReference type="PROSITE" id="PS50943"/>
    </source>
</evidence>
<dbReference type="RefSeq" id="WP_050740791.1">
    <property type="nucleotide sequence ID" value="NZ_LGYO01000033.1"/>
</dbReference>
<proteinExistence type="predicted"/>
<organism evidence="2 3">
    <name type="scientific">Acetobacterium bakii</name>
    <dbReference type="NCBI Taxonomy" id="52689"/>
    <lineage>
        <taxon>Bacteria</taxon>
        <taxon>Bacillati</taxon>
        <taxon>Bacillota</taxon>
        <taxon>Clostridia</taxon>
        <taxon>Eubacteriales</taxon>
        <taxon>Eubacteriaceae</taxon>
        <taxon>Acetobacterium</taxon>
    </lineage>
</organism>
<feature type="domain" description="HTH cro/C1-type" evidence="1">
    <location>
        <begin position="18"/>
        <end position="62"/>
    </location>
</feature>